<dbReference type="Proteomes" id="UP000199416">
    <property type="component" value="Unassembled WGS sequence"/>
</dbReference>
<dbReference type="InterPro" id="IPR036412">
    <property type="entry name" value="HAD-like_sf"/>
</dbReference>
<evidence type="ECO:0000313" key="2">
    <source>
        <dbReference type="Proteomes" id="UP000199416"/>
    </source>
</evidence>
<dbReference type="PANTHER" id="PTHR10000">
    <property type="entry name" value="PHOSPHOSERINE PHOSPHATASE"/>
    <property type="match status" value="1"/>
</dbReference>
<sequence length="277" mass="28781">MLTGVAARIVYTDLDGTMVGPRGSFWHTAEGTPTAEPAAALLELHTAGVPLVIVSGRTADQVTEAGRIFAADGAIAELGSLVTWKGGRARHQLTGALPEAHAGRTPMAVMAELGVVEALCAANPGRLEWHAPWHATHDGDALLRGFVDPLAVDAWLAERGLGWLTLKDNGAIPASARLRLAPEGQLARVYHLMPRGIDKGVAIAWDLQRRGIDPADAVAVGDSASDLEMAPAVGRLWITANGADVEGMAGLLAAVPNVSVTDAPMGEGWAQAVRASL</sequence>
<dbReference type="InterPro" id="IPR023214">
    <property type="entry name" value="HAD_sf"/>
</dbReference>
<dbReference type="GO" id="GO:0016791">
    <property type="term" value="F:phosphatase activity"/>
    <property type="evidence" value="ECO:0007669"/>
    <property type="project" value="TreeGrafter"/>
</dbReference>
<name>A0A1G6LR31_9ACTN</name>
<dbReference type="SUPFAM" id="SSF56784">
    <property type="entry name" value="HAD-like"/>
    <property type="match status" value="1"/>
</dbReference>
<protein>
    <recommendedName>
        <fullName evidence="3">Hydroxymethylpyrimidine pyrophosphatase</fullName>
    </recommendedName>
</protein>
<dbReference type="GO" id="GO:0000287">
    <property type="term" value="F:magnesium ion binding"/>
    <property type="evidence" value="ECO:0007669"/>
    <property type="project" value="TreeGrafter"/>
</dbReference>
<dbReference type="Pfam" id="PF08282">
    <property type="entry name" value="Hydrolase_3"/>
    <property type="match status" value="1"/>
</dbReference>
<accession>A0A1G6LR31</accession>
<gene>
    <name evidence="1" type="ORF">SAMN05660690_1514</name>
</gene>
<reference evidence="2" key="1">
    <citation type="submission" date="2016-10" db="EMBL/GenBank/DDBJ databases">
        <authorList>
            <person name="Varghese N."/>
            <person name="Submissions S."/>
        </authorList>
    </citation>
    <scope>NUCLEOTIDE SEQUENCE [LARGE SCALE GENOMIC DNA]</scope>
    <source>
        <strain evidence="2">DSM 45421</strain>
    </source>
</reference>
<evidence type="ECO:0000313" key="1">
    <source>
        <dbReference type="EMBL" id="SDC45732.1"/>
    </source>
</evidence>
<keyword evidence="2" id="KW-1185">Reference proteome</keyword>
<dbReference type="Gene3D" id="3.40.50.1000">
    <property type="entry name" value="HAD superfamily/HAD-like"/>
    <property type="match status" value="1"/>
</dbReference>
<evidence type="ECO:0008006" key="3">
    <source>
        <dbReference type="Google" id="ProtNLM"/>
    </source>
</evidence>
<dbReference type="PANTHER" id="PTHR10000:SF8">
    <property type="entry name" value="HAD SUPERFAMILY HYDROLASE-LIKE, TYPE 3"/>
    <property type="match status" value="1"/>
</dbReference>
<organism evidence="1 2">
    <name type="scientific">Geodermatophilus telluris</name>
    <dbReference type="NCBI Taxonomy" id="1190417"/>
    <lineage>
        <taxon>Bacteria</taxon>
        <taxon>Bacillati</taxon>
        <taxon>Actinomycetota</taxon>
        <taxon>Actinomycetes</taxon>
        <taxon>Geodermatophilales</taxon>
        <taxon>Geodermatophilaceae</taxon>
        <taxon>Geodermatophilus</taxon>
    </lineage>
</organism>
<dbReference type="AlphaFoldDB" id="A0A1G6LR31"/>
<proteinExistence type="predicted"/>
<dbReference type="EMBL" id="FMZF01000002">
    <property type="protein sequence ID" value="SDC45732.1"/>
    <property type="molecule type" value="Genomic_DNA"/>
</dbReference>
<dbReference type="STRING" id="1190417.SAMN05660690_1514"/>
<dbReference type="GO" id="GO:0005829">
    <property type="term" value="C:cytosol"/>
    <property type="evidence" value="ECO:0007669"/>
    <property type="project" value="TreeGrafter"/>
</dbReference>